<dbReference type="SUPFAM" id="SSF75625">
    <property type="entry name" value="YebC-like"/>
    <property type="match status" value="1"/>
</dbReference>
<dbReference type="PANTHER" id="PTHR12532:SF0">
    <property type="entry name" value="TRANSLATIONAL ACTIVATOR OF CYTOCHROME C OXIDASE 1"/>
    <property type="match status" value="1"/>
</dbReference>
<dbReference type="Gene3D" id="3.30.70.980">
    <property type="match status" value="2"/>
</dbReference>
<protein>
    <submittedName>
        <fullName evidence="4">Uncharacterized protein</fullName>
    </submittedName>
</protein>
<evidence type="ECO:0000256" key="1">
    <source>
        <dbReference type="ARBA" id="ARBA00008724"/>
    </source>
</evidence>
<dbReference type="PANTHER" id="PTHR12532">
    <property type="entry name" value="TRANSLATIONAL ACTIVATOR OF CYTOCHROME C OXIDASE 1"/>
    <property type="match status" value="1"/>
</dbReference>
<dbReference type="InterPro" id="IPR026564">
    <property type="entry name" value="Transcrip_reg_TACO1-like_dom3"/>
</dbReference>
<reference evidence="4" key="1">
    <citation type="submission" date="2015-10" db="EMBL/GenBank/DDBJ databases">
        <authorList>
            <person name="Regsiter A."/>
            <person name="william w."/>
        </authorList>
    </citation>
    <scope>NUCLEOTIDE SEQUENCE</scope>
    <source>
        <strain evidence="4">Montdore</strain>
    </source>
</reference>
<dbReference type="AlphaFoldDB" id="A0A292PYX7"/>
<evidence type="ECO:0000313" key="5">
    <source>
        <dbReference type="Proteomes" id="UP001412239"/>
    </source>
</evidence>
<dbReference type="Pfam" id="PF01709">
    <property type="entry name" value="Transcrip_reg"/>
    <property type="match status" value="1"/>
</dbReference>
<dbReference type="InterPro" id="IPR029072">
    <property type="entry name" value="YebC-like"/>
</dbReference>
<dbReference type="Gene3D" id="1.10.10.200">
    <property type="match status" value="1"/>
</dbReference>
<proteinExistence type="inferred from homology"/>
<dbReference type="Proteomes" id="UP001412239">
    <property type="component" value="Unassembled WGS sequence"/>
</dbReference>
<dbReference type="EMBL" id="LN891008">
    <property type="protein sequence ID" value="CUS11915.1"/>
    <property type="molecule type" value="Genomic_DNA"/>
</dbReference>
<dbReference type="Pfam" id="PF20772">
    <property type="entry name" value="TACO1_YebC_N"/>
    <property type="match status" value="1"/>
</dbReference>
<evidence type="ECO:0000313" key="4">
    <source>
        <dbReference type="EMBL" id="CUS11915.1"/>
    </source>
</evidence>
<organism evidence="4 5">
    <name type="scientific">Tuber aestivum</name>
    <name type="common">summer truffle</name>
    <dbReference type="NCBI Taxonomy" id="59557"/>
    <lineage>
        <taxon>Eukaryota</taxon>
        <taxon>Fungi</taxon>
        <taxon>Dikarya</taxon>
        <taxon>Ascomycota</taxon>
        <taxon>Pezizomycotina</taxon>
        <taxon>Pezizomycetes</taxon>
        <taxon>Pezizales</taxon>
        <taxon>Tuberaceae</taxon>
        <taxon>Tuber</taxon>
    </lineage>
</organism>
<dbReference type="InterPro" id="IPR002876">
    <property type="entry name" value="Transcrip_reg_TACO1-like"/>
</dbReference>
<name>A0A292PYX7_9PEZI</name>
<dbReference type="InterPro" id="IPR017856">
    <property type="entry name" value="Integrase-like_N"/>
</dbReference>
<evidence type="ECO:0000259" key="3">
    <source>
        <dbReference type="Pfam" id="PF20772"/>
    </source>
</evidence>
<keyword evidence="5" id="KW-1185">Reference proteome</keyword>
<dbReference type="InterPro" id="IPR049083">
    <property type="entry name" value="TACO1_YebC_N"/>
</dbReference>
<evidence type="ECO:0000259" key="2">
    <source>
        <dbReference type="Pfam" id="PF01709"/>
    </source>
</evidence>
<dbReference type="GO" id="GO:0005739">
    <property type="term" value="C:mitochondrion"/>
    <property type="evidence" value="ECO:0007669"/>
    <property type="project" value="TreeGrafter"/>
</dbReference>
<dbReference type="InterPro" id="IPR048300">
    <property type="entry name" value="TACO1_YebC-like_2nd/3rd_dom"/>
</dbReference>
<accession>A0A292PYX7</accession>
<feature type="domain" description="TACO1/YebC-like N-terminal" evidence="3">
    <location>
        <begin position="48"/>
        <end position="117"/>
    </location>
</feature>
<comment type="similarity">
    <text evidence="1">Belongs to the TACO1 family.</text>
</comment>
<feature type="domain" description="TACO1/YebC-like second and third" evidence="2">
    <location>
        <begin position="126"/>
        <end position="290"/>
    </location>
</feature>
<gene>
    <name evidence="4" type="ORF">GSTUAT00003963001</name>
</gene>
<sequence length="291" mass="31353">MQSISRLMLWHRLRSLSPIGLTTPQLLVHTRTCMAFFSSSSLLQSGHNRWSKIRHDKGRNDANKGVEFSRLSQDICTAVKGGGPGPDNLRLSAALVAAKKAGMSKEKMEAAVKRGQGVSASGAALESVQIECMGPGSVAMIIECQTDNKLGCLARVKLILRKYGATVTPTSYLFTRRGIIRLSTGDNSYDTLLESSIEIDGTEDINEIEPEEKGSKVGVEVTTDPAKTVAVADGLKSRLSGVEILRSSIGWVPNGETLVSVDDEKASEGLIKLINALEEMSDVSEVYTNIK</sequence>